<sequence>MKHSLSLYTLLYLLVATGICVSGQKCGCAPSVCCSRYGYCGTSSEYCGTGCRSGPCLGSSTEGNNGVKVGDIVTDSFFNGIAKQAGAGCAGKGFYTRAAFLEAVQLYPEFGTVGSTDDSKREIAAFFAHVTQETGHLCYTQEINNAVYCTNSKQWPCAPGQSYYGRGPLQVTWNFNYGAAGEALNFDGLNNPDMVARDPAISFKTAVWFWMKYVHLAFTSGRGFGASIMAINGGECYGAKPAALAARVSYYTSYCSQFGVNPGPNLRC</sequence>
<evidence type="ECO:0000256" key="15">
    <source>
        <dbReference type="ARBA" id="ARBA00023326"/>
    </source>
</evidence>
<dbReference type="PROSITE" id="PS00026">
    <property type="entry name" value="CHIT_BIND_I_1"/>
    <property type="match status" value="1"/>
</dbReference>
<dbReference type="CDD" id="cd00035">
    <property type="entry name" value="ChtBD1"/>
    <property type="match status" value="1"/>
</dbReference>
<feature type="disulfide bond" evidence="17 18">
    <location>
        <begin position="33"/>
        <end position="47"/>
    </location>
</feature>
<dbReference type="GO" id="GO:0000272">
    <property type="term" value="P:polysaccharide catabolic process"/>
    <property type="evidence" value="ECO:0007669"/>
    <property type="project" value="UniProtKB-KW"/>
</dbReference>
<dbReference type="GO" id="GO:0006032">
    <property type="term" value="P:chitin catabolic process"/>
    <property type="evidence" value="ECO:0007669"/>
    <property type="project" value="UniProtKB-KW"/>
</dbReference>
<dbReference type="AlphaFoldDB" id="A0ABD1FU72"/>
<dbReference type="CDD" id="cd00325">
    <property type="entry name" value="chitinase_GH19"/>
    <property type="match status" value="1"/>
</dbReference>
<dbReference type="InterPro" id="IPR018371">
    <property type="entry name" value="Chitin-binding_1_CS"/>
</dbReference>
<evidence type="ECO:0000256" key="11">
    <source>
        <dbReference type="ARBA" id="ARBA00023024"/>
    </source>
</evidence>
<comment type="subcellular location">
    <subcellularLocation>
        <location evidence="3">Vacuole</location>
    </subcellularLocation>
</comment>
<feature type="disulfide bond" evidence="17">
    <location>
        <begin position="236"/>
        <end position="268"/>
    </location>
</feature>
<keyword evidence="7 18" id="KW-0147">Chitin-binding</keyword>
<dbReference type="PIRSF" id="PIRSF001060">
    <property type="entry name" value="Endochitinase"/>
    <property type="match status" value="1"/>
</dbReference>
<evidence type="ECO:0000256" key="16">
    <source>
        <dbReference type="PIRSR" id="PIRSR001060-1"/>
    </source>
</evidence>
<keyword evidence="6" id="KW-0926">Vacuole</keyword>
<dbReference type="PROSITE" id="PS50941">
    <property type="entry name" value="CHIT_BIND_I_2"/>
    <property type="match status" value="1"/>
</dbReference>
<dbReference type="EC" id="3.2.1.14" evidence="5"/>
<dbReference type="InterPro" id="IPR036861">
    <property type="entry name" value="Endochitinase-like_sf"/>
</dbReference>
<dbReference type="EMBL" id="JBEAFC010000011">
    <property type="protein sequence ID" value="KAL1535384.1"/>
    <property type="molecule type" value="Genomic_DNA"/>
</dbReference>
<dbReference type="GO" id="GO:0005773">
    <property type="term" value="C:vacuole"/>
    <property type="evidence" value="ECO:0007669"/>
    <property type="project" value="UniProtKB-SubCell"/>
</dbReference>
<comment type="similarity">
    <text evidence="4">Belongs to the glycosyl hydrolase 19 family. Chitinase class I subfamily.</text>
</comment>
<dbReference type="FunFam" id="3.30.20.10:FF:000001">
    <property type="entry name" value="Endochitinase (Chitinase)"/>
    <property type="match status" value="1"/>
</dbReference>
<evidence type="ECO:0000256" key="1">
    <source>
        <dbReference type="ARBA" id="ARBA00000822"/>
    </source>
</evidence>
<organism evidence="21 22">
    <name type="scientific">Salvia divinorum</name>
    <name type="common">Maria pastora</name>
    <name type="synonym">Diviner's sage</name>
    <dbReference type="NCBI Taxonomy" id="28513"/>
    <lineage>
        <taxon>Eukaryota</taxon>
        <taxon>Viridiplantae</taxon>
        <taxon>Streptophyta</taxon>
        <taxon>Embryophyta</taxon>
        <taxon>Tracheophyta</taxon>
        <taxon>Spermatophyta</taxon>
        <taxon>Magnoliopsida</taxon>
        <taxon>eudicotyledons</taxon>
        <taxon>Gunneridae</taxon>
        <taxon>Pentapetalae</taxon>
        <taxon>asterids</taxon>
        <taxon>lamiids</taxon>
        <taxon>Lamiales</taxon>
        <taxon>Lamiaceae</taxon>
        <taxon>Nepetoideae</taxon>
        <taxon>Mentheae</taxon>
        <taxon>Salviinae</taxon>
        <taxon>Salvia</taxon>
        <taxon>Salvia subgen. Calosphace</taxon>
    </lineage>
</organism>
<dbReference type="FunFam" id="1.10.530.10:FF:000052">
    <property type="entry name" value="Endochitinase PR4"/>
    <property type="match status" value="1"/>
</dbReference>
<gene>
    <name evidence="21" type="ORF">AAHA92_28163</name>
</gene>
<keyword evidence="12 17" id="KW-1015">Disulfide bond</keyword>
<evidence type="ECO:0000256" key="8">
    <source>
        <dbReference type="ARBA" id="ARBA00022729"/>
    </source>
</evidence>
<evidence type="ECO:0000256" key="13">
    <source>
        <dbReference type="ARBA" id="ARBA00023277"/>
    </source>
</evidence>
<feature type="disulfide bond" evidence="17">
    <location>
        <begin position="89"/>
        <end position="138"/>
    </location>
</feature>
<keyword evidence="14 21" id="KW-0326">Glycosidase</keyword>
<evidence type="ECO:0000256" key="12">
    <source>
        <dbReference type="ARBA" id="ARBA00023157"/>
    </source>
</evidence>
<evidence type="ECO:0000313" key="22">
    <source>
        <dbReference type="Proteomes" id="UP001567538"/>
    </source>
</evidence>
<evidence type="ECO:0000256" key="4">
    <source>
        <dbReference type="ARBA" id="ARBA00009373"/>
    </source>
</evidence>
<comment type="caution">
    <text evidence="18">Lacks conserved residue(s) required for the propagation of feature annotation.</text>
</comment>
<comment type="function">
    <text evidence="2">Defense against chitin-containing fungal pathogens.</text>
</comment>
<feature type="disulfide bond" evidence="17 18">
    <location>
        <begin position="28"/>
        <end position="40"/>
    </location>
</feature>
<dbReference type="Pfam" id="PF00182">
    <property type="entry name" value="Glyco_hydro_19"/>
    <property type="match status" value="1"/>
</dbReference>
<reference evidence="21 22" key="1">
    <citation type="submission" date="2024-06" db="EMBL/GenBank/DDBJ databases">
        <title>A chromosome level genome sequence of Diviner's sage (Salvia divinorum).</title>
        <authorList>
            <person name="Ford S.A."/>
            <person name="Ro D.-K."/>
            <person name="Ness R.W."/>
            <person name="Phillips M.A."/>
        </authorList>
    </citation>
    <scope>NUCLEOTIDE SEQUENCE [LARGE SCALE GENOMIC DNA]</scope>
    <source>
        <strain evidence="21">SAF-2024a</strain>
        <tissue evidence="21">Leaf</tissue>
    </source>
</reference>
<keyword evidence="15" id="KW-0624">Polysaccharide degradation</keyword>
<evidence type="ECO:0000256" key="19">
    <source>
        <dbReference type="SAM" id="SignalP"/>
    </source>
</evidence>
<dbReference type="InterPro" id="IPR001002">
    <property type="entry name" value="Chitin-bd_1"/>
</dbReference>
<keyword evidence="13" id="KW-0119">Carbohydrate metabolism</keyword>
<feature type="active site" description="Proton donor" evidence="16">
    <location>
        <position position="133"/>
    </location>
</feature>
<dbReference type="InterPro" id="IPR000726">
    <property type="entry name" value="Glyco_hydro_19_cat"/>
</dbReference>
<dbReference type="InterPro" id="IPR023346">
    <property type="entry name" value="Lysozyme-like_dom_sf"/>
</dbReference>
<evidence type="ECO:0000256" key="7">
    <source>
        <dbReference type="ARBA" id="ARBA00022669"/>
    </source>
</evidence>
<dbReference type="Proteomes" id="UP001567538">
    <property type="component" value="Unassembled WGS sequence"/>
</dbReference>
<evidence type="ECO:0000256" key="3">
    <source>
        <dbReference type="ARBA" id="ARBA00004116"/>
    </source>
</evidence>
<comment type="catalytic activity">
    <reaction evidence="1">
        <text>Random endo-hydrolysis of N-acetyl-beta-D-glucosaminide (1-&gt;4)-beta-linkages in chitin and chitodextrins.</text>
        <dbReference type="EC" id="3.2.1.14"/>
    </reaction>
</comment>
<dbReference type="Gene3D" id="1.10.530.10">
    <property type="match status" value="1"/>
</dbReference>
<dbReference type="InterPro" id="IPR016283">
    <property type="entry name" value="Glyco_hydro_19"/>
</dbReference>
<evidence type="ECO:0000256" key="17">
    <source>
        <dbReference type="PIRSR" id="PIRSR001060-2"/>
    </source>
</evidence>
<evidence type="ECO:0000256" key="18">
    <source>
        <dbReference type="PROSITE-ProRule" id="PRU00261"/>
    </source>
</evidence>
<evidence type="ECO:0000256" key="14">
    <source>
        <dbReference type="ARBA" id="ARBA00023295"/>
    </source>
</evidence>
<name>A0ABD1FU72_SALDI</name>
<protein>
    <recommendedName>
        <fullName evidence="5">chitinase</fullName>
        <ecNumber evidence="5">3.2.1.14</ecNumber>
    </recommendedName>
</protein>
<evidence type="ECO:0000256" key="9">
    <source>
        <dbReference type="ARBA" id="ARBA00022801"/>
    </source>
</evidence>
<dbReference type="GO" id="GO:0008061">
    <property type="term" value="F:chitin binding"/>
    <property type="evidence" value="ECO:0007669"/>
    <property type="project" value="UniProtKB-UniRule"/>
</dbReference>
<dbReference type="PANTHER" id="PTHR22595:SF193">
    <property type="entry name" value="ENDOCHITINASE EP3"/>
    <property type="match status" value="1"/>
</dbReference>
<dbReference type="SUPFAM" id="SSF57016">
    <property type="entry name" value="Plant lectins/antimicrobial peptides"/>
    <property type="match status" value="1"/>
</dbReference>
<evidence type="ECO:0000256" key="5">
    <source>
        <dbReference type="ARBA" id="ARBA00012729"/>
    </source>
</evidence>
<dbReference type="PANTHER" id="PTHR22595">
    <property type="entry name" value="CHITINASE-RELATED"/>
    <property type="match status" value="1"/>
</dbReference>
<keyword evidence="8 19" id="KW-0732">Signal</keyword>
<keyword evidence="10" id="KW-0611">Plant defense</keyword>
<dbReference type="SMART" id="SM00270">
    <property type="entry name" value="ChtBD1"/>
    <property type="match status" value="1"/>
</dbReference>
<dbReference type="PROSITE" id="PS00773">
    <property type="entry name" value="CHITINASE_19_1"/>
    <property type="match status" value="1"/>
</dbReference>
<evidence type="ECO:0000313" key="21">
    <source>
        <dbReference type="EMBL" id="KAL1535384.1"/>
    </source>
</evidence>
<feature type="chain" id="PRO_5044764142" description="chitinase" evidence="19">
    <location>
        <begin position="24"/>
        <end position="268"/>
    </location>
</feature>
<dbReference type="PROSITE" id="PS00774">
    <property type="entry name" value="CHITINASE_19_2"/>
    <property type="match status" value="1"/>
</dbReference>
<accession>A0ABD1FU72</accession>
<dbReference type="SUPFAM" id="SSF53955">
    <property type="entry name" value="Lysozyme-like"/>
    <property type="match status" value="1"/>
</dbReference>
<keyword evidence="11" id="KW-0146">Chitin degradation</keyword>
<dbReference type="Gene3D" id="3.30.60.10">
    <property type="entry name" value="Endochitinase-like"/>
    <property type="match status" value="1"/>
</dbReference>
<evidence type="ECO:0000259" key="20">
    <source>
        <dbReference type="PROSITE" id="PS50941"/>
    </source>
</evidence>
<feature type="domain" description="Chitin-binding type-1" evidence="20">
    <location>
        <begin position="23"/>
        <end position="58"/>
    </location>
</feature>
<comment type="caution">
    <text evidence="21">The sequence shown here is derived from an EMBL/GenBank/DDBJ whole genome shotgun (WGS) entry which is preliminary data.</text>
</comment>
<evidence type="ECO:0000256" key="6">
    <source>
        <dbReference type="ARBA" id="ARBA00022554"/>
    </source>
</evidence>
<keyword evidence="22" id="KW-1185">Reference proteome</keyword>
<evidence type="ECO:0000256" key="10">
    <source>
        <dbReference type="ARBA" id="ARBA00022821"/>
    </source>
</evidence>
<feature type="signal peptide" evidence="19">
    <location>
        <begin position="1"/>
        <end position="23"/>
    </location>
</feature>
<evidence type="ECO:0000256" key="2">
    <source>
        <dbReference type="ARBA" id="ARBA00003102"/>
    </source>
</evidence>
<dbReference type="GO" id="GO:0008843">
    <property type="term" value="F:endochitinase activity"/>
    <property type="evidence" value="ECO:0007669"/>
    <property type="project" value="UniProtKB-EC"/>
</dbReference>
<dbReference type="Gene3D" id="3.30.20.10">
    <property type="entry name" value="Endochitinase, domain 2"/>
    <property type="match status" value="1"/>
</dbReference>
<keyword evidence="9 21" id="KW-0378">Hydrolase</keyword>
<proteinExistence type="inferred from homology"/>
<dbReference type="GO" id="GO:0006952">
    <property type="term" value="P:defense response"/>
    <property type="evidence" value="ECO:0007669"/>
    <property type="project" value="UniProtKB-KW"/>
</dbReference>
<feature type="disulfide bond" evidence="17">
    <location>
        <begin position="149"/>
        <end position="157"/>
    </location>
</feature>